<reference evidence="1 2" key="1">
    <citation type="journal article" date="2023" name="Mol. Phylogenet. Evol.">
        <title>Genome-scale phylogeny and comparative genomics of the fungal order Sordariales.</title>
        <authorList>
            <person name="Hensen N."/>
            <person name="Bonometti L."/>
            <person name="Westerberg I."/>
            <person name="Brannstrom I.O."/>
            <person name="Guillou S."/>
            <person name="Cros-Aarteil S."/>
            <person name="Calhoun S."/>
            <person name="Haridas S."/>
            <person name="Kuo A."/>
            <person name="Mondo S."/>
            <person name="Pangilinan J."/>
            <person name="Riley R."/>
            <person name="LaButti K."/>
            <person name="Andreopoulos B."/>
            <person name="Lipzen A."/>
            <person name="Chen C."/>
            <person name="Yan M."/>
            <person name="Daum C."/>
            <person name="Ng V."/>
            <person name="Clum A."/>
            <person name="Steindorff A."/>
            <person name="Ohm R.A."/>
            <person name="Martin F."/>
            <person name="Silar P."/>
            <person name="Natvig D.O."/>
            <person name="Lalanne C."/>
            <person name="Gautier V."/>
            <person name="Ament-Velasquez S.L."/>
            <person name="Kruys A."/>
            <person name="Hutchinson M.I."/>
            <person name="Powell A.J."/>
            <person name="Barry K."/>
            <person name="Miller A.N."/>
            <person name="Grigoriev I.V."/>
            <person name="Debuchy R."/>
            <person name="Gladieux P."/>
            <person name="Hiltunen Thoren M."/>
            <person name="Johannesson H."/>
        </authorList>
    </citation>
    <scope>NUCLEOTIDE SEQUENCE [LARGE SCALE GENOMIC DNA]</scope>
    <source>
        <strain evidence="1 2">FGSC 10403</strain>
    </source>
</reference>
<keyword evidence="2" id="KW-1185">Reference proteome</keyword>
<dbReference type="AlphaFoldDB" id="A0AAJ0MSV9"/>
<dbReference type="Proteomes" id="UP001285908">
    <property type="component" value="Unassembled WGS sequence"/>
</dbReference>
<name>A0AAJ0MSV9_9PEZI</name>
<sequence>MLPGPPLNTVLSFTMAFGSCISMSQITAGCLNHGKREQHSGDLPTGWNSHTFAPCLARGEYEELV</sequence>
<evidence type="ECO:0000313" key="1">
    <source>
        <dbReference type="EMBL" id="KAK3495210.1"/>
    </source>
</evidence>
<organism evidence="1 2">
    <name type="scientific">Neurospora hispaniola</name>
    <dbReference type="NCBI Taxonomy" id="588809"/>
    <lineage>
        <taxon>Eukaryota</taxon>
        <taxon>Fungi</taxon>
        <taxon>Dikarya</taxon>
        <taxon>Ascomycota</taxon>
        <taxon>Pezizomycotina</taxon>
        <taxon>Sordariomycetes</taxon>
        <taxon>Sordariomycetidae</taxon>
        <taxon>Sordariales</taxon>
        <taxon>Sordariaceae</taxon>
        <taxon>Neurospora</taxon>
    </lineage>
</organism>
<gene>
    <name evidence="1" type="ORF">B0T23DRAFT_403973</name>
</gene>
<accession>A0AAJ0MSV9</accession>
<evidence type="ECO:0000313" key="2">
    <source>
        <dbReference type="Proteomes" id="UP001285908"/>
    </source>
</evidence>
<dbReference type="RefSeq" id="XP_062694639.1">
    <property type="nucleotide sequence ID" value="XM_062838831.1"/>
</dbReference>
<dbReference type="GeneID" id="87876453"/>
<dbReference type="EMBL" id="JAULSX010000003">
    <property type="protein sequence ID" value="KAK3495210.1"/>
    <property type="molecule type" value="Genomic_DNA"/>
</dbReference>
<comment type="caution">
    <text evidence="1">The sequence shown here is derived from an EMBL/GenBank/DDBJ whole genome shotgun (WGS) entry which is preliminary data.</text>
</comment>
<protein>
    <submittedName>
        <fullName evidence="1">Uncharacterized protein</fullName>
    </submittedName>
</protein>
<proteinExistence type="predicted"/>